<dbReference type="GO" id="GO:0005634">
    <property type="term" value="C:nucleus"/>
    <property type="evidence" value="ECO:0007669"/>
    <property type="project" value="UniProtKB-SubCell"/>
</dbReference>
<dbReference type="Proteomes" id="UP001329430">
    <property type="component" value="Chromosome 2"/>
</dbReference>
<protein>
    <recommendedName>
        <fullName evidence="8">DDE Tnp4 domain-containing protein</fullName>
    </recommendedName>
</protein>
<comment type="cofactor">
    <cofactor evidence="1">
        <name>a divalent metal cation</name>
        <dbReference type="ChEBI" id="CHEBI:60240"/>
    </cofactor>
</comment>
<dbReference type="InterPro" id="IPR045249">
    <property type="entry name" value="HARBI1-like"/>
</dbReference>
<reference evidence="9 10" key="1">
    <citation type="journal article" date="2024" name="Insects">
        <title>An Improved Chromosome-Level Genome Assembly of the Firefly Pyrocoelia pectoralis.</title>
        <authorList>
            <person name="Fu X."/>
            <person name="Meyer-Rochow V.B."/>
            <person name="Ballantyne L."/>
            <person name="Zhu X."/>
        </authorList>
    </citation>
    <scope>NUCLEOTIDE SEQUENCE [LARGE SCALE GENOMIC DNA]</scope>
    <source>
        <strain evidence="9">XCY_ONT2</strain>
    </source>
</reference>
<dbReference type="PANTHER" id="PTHR22930:SF269">
    <property type="entry name" value="NUCLEASE HARBI1-LIKE PROTEIN"/>
    <property type="match status" value="1"/>
</dbReference>
<evidence type="ECO:0000256" key="3">
    <source>
        <dbReference type="ARBA" id="ARBA00006958"/>
    </source>
</evidence>
<dbReference type="GO" id="GO:0046872">
    <property type="term" value="F:metal ion binding"/>
    <property type="evidence" value="ECO:0007669"/>
    <property type="project" value="UniProtKB-KW"/>
</dbReference>
<accession>A0AAN7VHS3</accession>
<dbReference type="GO" id="GO:0004518">
    <property type="term" value="F:nuclease activity"/>
    <property type="evidence" value="ECO:0007669"/>
    <property type="project" value="UniProtKB-KW"/>
</dbReference>
<keyword evidence="5" id="KW-0479">Metal-binding</keyword>
<dbReference type="InterPro" id="IPR027806">
    <property type="entry name" value="HARBI1_dom"/>
</dbReference>
<organism evidence="9 10">
    <name type="scientific">Pyrocoelia pectoralis</name>
    <dbReference type="NCBI Taxonomy" id="417401"/>
    <lineage>
        <taxon>Eukaryota</taxon>
        <taxon>Metazoa</taxon>
        <taxon>Ecdysozoa</taxon>
        <taxon>Arthropoda</taxon>
        <taxon>Hexapoda</taxon>
        <taxon>Insecta</taxon>
        <taxon>Pterygota</taxon>
        <taxon>Neoptera</taxon>
        <taxon>Endopterygota</taxon>
        <taxon>Coleoptera</taxon>
        <taxon>Polyphaga</taxon>
        <taxon>Elateriformia</taxon>
        <taxon>Elateroidea</taxon>
        <taxon>Lampyridae</taxon>
        <taxon>Lampyrinae</taxon>
        <taxon>Pyrocoelia</taxon>
    </lineage>
</organism>
<evidence type="ECO:0000259" key="8">
    <source>
        <dbReference type="Pfam" id="PF13359"/>
    </source>
</evidence>
<evidence type="ECO:0000256" key="6">
    <source>
        <dbReference type="ARBA" id="ARBA00022801"/>
    </source>
</evidence>
<evidence type="ECO:0000256" key="2">
    <source>
        <dbReference type="ARBA" id="ARBA00004123"/>
    </source>
</evidence>
<evidence type="ECO:0000313" key="10">
    <source>
        <dbReference type="Proteomes" id="UP001329430"/>
    </source>
</evidence>
<evidence type="ECO:0000256" key="5">
    <source>
        <dbReference type="ARBA" id="ARBA00022723"/>
    </source>
</evidence>
<sequence length="381" mass="44220">MNVSKKSLLLMLLNYQEQEENLLLLTLDIDKRRNKELGMFKNRRLEGFQSILIQNHLADNDTKFKEFFRILRHQYNYILRLIEDELVKQWINVAVNLPRFLQLESLTDPYLLGSVYSIATLSVFVPVVLKCLYEKLMPIFLPPPSDAIFNEKAKEFWNRWNFPNLIAAIDGKHVRIMCPDKSGSLFFNYKNYFSIVLLALVDANYKFLIVDIGSYGKEGDAGIFSKSQTSLLRQVSFSTTKVITTFEKYYSTSCYILQDHGKAIFNYRLSRAGRVTENCFGIFCNTFRIFFTPINVKPATVDLIIGVSCCLHNMLRDEYMLNNPRKRHELEDTSFPQPTENMIPLAGSGGFTRGEGFHVRSRFTDYFINEGTINWQDARIS</sequence>
<comment type="subcellular location">
    <subcellularLocation>
        <location evidence="2">Nucleus</location>
    </subcellularLocation>
</comment>
<name>A0AAN7VHS3_9COLE</name>
<evidence type="ECO:0000256" key="1">
    <source>
        <dbReference type="ARBA" id="ARBA00001968"/>
    </source>
</evidence>
<evidence type="ECO:0000256" key="4">
    <source>
        <dbReference type="ARBA" id="ARBA00022722"/>
    </source>
</evidence>
<dbReference type="PANTHER" id="PTHR22930">
    <property type="match status" value="1"/>
</dbReference>
<dbReference type="Pfam" id="PF13359">
    <property type="entry name" value="DDE_Tnp_4"/>
    <property type="match status" value="1"/>
</dbReference>
<dbReference type="EMBL" id="JAVRBK010000002">
    <property type="protein sequence ID" value="KAK5648372.1"/>
    <property type="molecule type" value="Genomic_DNA"/>
</dbReference>
<dbReference type="AlphaFoldDB" id="A0AAN7VHS3"/>
<feature type="domain" description="DDE Tnp4" evidence="8">
    <location>
        <begin position="169"/>
        <end position="313"/>
    </location>
</feature>
<evidence type="ECO:0000313" key="9">
    <source>
        <dbReference type="EMBL" id="KAK5648372.1"/>
    </source>
</evidence>
<keyword evidence="6" id="KW-0378">Hydrolase</keyword>
<keyword evidence="4" id="KW-0540">Nuclease</keyword>
<comment type="similarity">
    <text evidence="3">Belongs to the HARBI1 family.</text>
</comment>
<dbReference type="GO" id="GO:0016787">
    <property type="term" value="F:hydrolase activity"/>
    <property type="evidence" value="ECO:0007669"/>
    <property type="project" value="UniProtKB-KW"/>
</dbReference>
<comment type="caution">
    <text evidence="9">The sequence shown here is derived from an EMBL/GenBank/DDBJ whole genome shotgun (WGS) entry which is preliminary data.</text>
</comment>
<evidence type="ECO:0000256" key="7">
    <source>
        <dbReference type="ARBA" id="ARBA00023242"/>
    </source>
</evidence>
<keyword evidence="10" id="KW-1185">Reference proteome</keyword>
<gene>
    <name evidence="9" type="ORF">RI129_003264</name>
</gene>
<keyword evidence="7" id="KW-0539">Nucleus</keyword>
<proteinExistence type="inferred from homology"/>